<feature type="domain" description="DUF4168" evidence="1">
    <location>
        <begin position="10"/>
        <end position="65"/>
    </location>
</feature>
<sequence length="79" mass="9252">MNPEVPVQATEDELKKHAQIVAQLQEMQPLLVEQMKEVIENHNLSFNRYREVAMALQQSKDLQKRFQDVMNQKQTNSEG</sequence>
<name>A0ABS8GQU6_9FLAO</name>
<reference evidence="2 3" key="1">
    <citation type="submission" date="2021-11" db="EMBL/GenBank/DDBJ databases">
        <title>Seasonal and diel survey of microbial diversity of the Tyrrhenian coast.</title>
        <authorList>
            <person name="Gattoni G."/>
            <person name="Corral P."/>
        </authorList>
    </citation>
    <scope>NUCLEOTIDE SEQUENCE [LARGE SCALE GENOMIC DNA]</scope>
    <source>
        <strain evidence="2 3">Mr9</strain>
    </source>
</reference>
<keyword evidence="3" id="KW-1185">Reference proteome</keyword>
<comment type="caution">
    <text evidence="2">The sequence shown here is derived from an EMBL/GenBank/DDBJ whole genome shotgun (WGS) entry which is preliminary data.</text>
</comment>
<dbReference type="InterPro" id="IPR025433">
    <property type="entry name" value="DUF4168"/>
</dbReference>
<evidence type="ECO:0000313" key="3">
    <source>
        <dbReference type="Proteomes" id="UP001197770"/>
    </source>
</evidence>
<evidence type="ECO:0000259" key="1">
    <source>
        <dbReference type="Pfam" id="PF13767"/>
    </source>
</evidence>
<organism evidence="2 3">
    <name type="scientific">Leeuwenhoekiella parthenopeia</name>
    <dbReference type="NCBI Taxonomy" id="2890320"/>
    <lineage>
        <taxon>Bacteria</taxon>
        <taxon>Pseudomonadati</taxon>
        <taxon>Bacteroidota</taxon>
        <taxon>Flavobacteriia</taxon>
        <taxon>Flavobacteriales</taxon>
        <taxon>Flavobacteriaceae</taxon>
        <taxon>Leeuwenhoekiella</taxon>
    </lineage>
</organism>
<dbReference type="EMBL" id="JAJGMW010000006">
    <property type="protein sequence ID" value="MCC4212330.1"/>
    <property type="molecule type" value="Genomic_DNA"/>
</dbReference>
<dbReference type="Proteomes" id="UP001197770">
    <property type="component" value="Unassembled WGS sequence"/>
</dbReference>
<evidence type="ECO:0000313" key="2">
    <source>
        <dbReference type="EMBL" id="MCC4212330.1"/>
    </source>
</evidence>
<protein>
    <submittedName>
        <fullName evidence="2">DUF4168 domain-containing protein</fullName>
    </submittedName>
</protein>
<accession>A0ABS8GQU6</accession>
<proteinExistence type="predicted"/>
<dbReference type="RefSeq" id="WP_228229420.1">
    <property type="nucleotide sequence ID" value="NZ_JAJGMW010000006.1"/>
</dbReference>
<dbReference type="Pfam" id="PF13767">
    <property type="entry name" value="DUF4168"/>
    <property type="match status" value="1"/>
</dbReference>
<gene>
    <name evidence="2" type="ORF">LLW17_06340</name>
</gene>